<reference evidence="2" key="1">
    <citation type="submission" date="2022-02" db="EMBL/GenBank/DDBJ databases">
        <title>Halalkalibacter sp. nov. isolated from Lonar Lake, India.</title>
        <authorList>
            <person name="Joshi A."/>
            <person name="Thite S."/>
            <person name="Lodha T."/>
        </authorList>
    </citation>
    <scope>NUCLEOTIDE SEQUENCE</scope>
    <source>
        <strain evidence="2">MEB205</strain>
    </source>
</reference>
<protein>
    <submittedName>
        <fullName evidence="2">Uncharacterized protein</fullName>
    </submittedName>
</protein>
<keyword evidence="1" id="KW-0472">Membrane</keyword>
<accession>A0A9X2I9V1</accession>
<sequence length="58" mass="6919">MKKIPVGSYFYFVAALLWLFLAFTDFGTWSMRVYIALFFLFLVIGIINWRMTDRANKD</sequence>
<dbReference type="EMBL" id="JAKRYL010000021">
    <property type="protein sequence ID" value="MCL7748960.1"/>
    <property type="molecule type" value="Genomic_DNA"/>
</dbReference>
<keyword evidence="3" id="KW-1185">Reference proteome</keyword>
<proteinExistence type="predicted"/>
<keyword evidence="1" id="KW-1133">Transmembrane helix</keyword>
<dbReference type="AlphaFoldDB" id="A0A9X2I9V1"/>
<gene>
    <name evidence="2" type="ORF">MF646_17720</name>
</gene>
<comment type="caution">
    <text evidence="2">The sequence shown here is derived from an EMBL/GenBank/DDBJ whole genome shotgun (WGS) entry which is preliminary data.</text>
</comment>
<dbReference type="RefSeq" id="WP_250097844.1">
    <property type="nucleotide sequence ID" value="NZ_JAKRYL010000021.1"/>
</dbReference>
<organism evidence="2 3">
    <name type="scientific">Halalkalibacter alkaliphilus</name>
    <dbReference type="NCBI Taxonomy" id="2917993"/>
    <lineage>
        <taxon>Bacteria</taxon>
        <taxon>Bacillati</taxon>
        <taxon>Bacillota</taxon>
        <taxon>Bacilli</taxon>
        <taxon>Bacillales</taxon>
        <taxon>Bacillaceae</taxon>
        <taxon>Halalkalibacter</taxon>
    </lineage>
</organism>
<feature type="transmembrane region" description="Helical" evidence="1">
    <location>
        <begin position="7"/>
        <end position="23"/>
    </location>
</feature>
<keyword evidence="1" id="KW-0812">Transmembrane</keyword>
<feature type="transmembrane region" description="Helical" evidence="1">
    <location>
        <begin position="29"/>
        <end position="49"/>
    </location>
</feature>
<dbReference type="Proteomes" id="UP001139150">
    <property type="component" value="Unassembled WGS sequence"/>
</dbReference>
<evidence type="ECO:0000256" key="1">
    <source>
        <dbReference type="SAM" id="Phobius"/>
    </source>
</evidence>
<evidence type="ECO:0000313" key="2">
    <source>
        <dbReference type="EMBL" id="MCL7748960.1"/>
    </source>
</evidence>
<name>A0A9X2I9V1_9BACI</name>
<evidence type="ECO:0000313" key="3">
    <source>
        <dbReference type="Proteomes" id="UP001139150"/>
    </source>
</evidence>